<evidence type="ECO:0000259" key="7">
    <source>
        <dbReference type="Pfam" id="PF13396"/>
    </source>
</evidence>
<evidence type="ECO:0000256" key="2">
    <source>
        <dbReference type="ARBA" id="ARBA00022475"/>
    </source>
</evidence>
<evidence type="ECO:0000313" key="8">
    <source>
        <dbReference type="EMBL" id="OZS76827.1"/>
    </source>
</evidence>
<protein>
    <submittedName>
        <fullName evidence="8">Transcriptional regulator</fullName>
    </submittedName>
</protein>
<keyword evidence="2" id="KW-1003">Cell membrane</keyword>
<dbReference type="EMBL" id="NOKQ01000342">
    <property type="protein sequence ID" value="OZS76827.1"/>
    <property type="molecule type" value="Genomic_DNA"/>
</dbReference>
<name>A0A264W1B0_9BACL</name>
<evidence type="ECO:0000256" key="3">
    <source>
        <dbReference type="ARBA" id="ARBA00022692"/>
    </source>
</evidence>
<keyword evidence="9" id="KW-1185">Reference proteome</keyword>
<keyword evidence="3 6" id="KW-0812">Transmembrane</keyword>
<dbReference type="InterPro" id="IPR027379">
    <property type="entry name" value="CLS_N"/>
</dbReference>
<gene>
    <name evidence="8" type="ORF">CF394_14145</name>
</gene>
<accession>A0A264W1B0</accession>
<feature type="domain" description="Cardiolipin synthase N-terminal" evidence="7">
    <location>
        <begin position="22"/>
        <end position="64"/>
    </location>
</feature>
<evidence type="ECO:0000256" key="5">
    <source>
        <dbReference type="ARBA" id="ARBA00023136"/>
    </source>
</evidence>
<keyword evidence="4 6" id="KW-1133">Transmembrane helix</keyword>
<evidence type="ECO:0000313" key="9">
    <source>
        <dbReference type="Proteomes" id="UP000217065"/>
    </source>
</evidence>
<dbReference type="GO" id="GO:0005886">
    <property type="term" value="C:plasma membrane"/>
    <property type="evidence" value="ECO:0007669"/>
    <property type="project" value="UniProtKB-SubCell"/>
</dbReference>
<reference evidence="8 9" key="1">
    <citation type="submission" date="2017-07" db="EMBL/GenBank/DDBJ databases">
        <title>Tetzosporium hominis gen.nov. sp.nov.</title>
        <authorList>
            <person name="Tetz G."/>
            <person name="Tetz V."/>
        </authorList>
    </citation>
    <scope>NUCLEOTIDE SEQUENCE [LARGE SCALE GENOMIC DNA]</scope>
    <source>
        <strain evidence="8 9">VT-49</strain>
    </source>
</reference>
<sequence length="67" mass="7409">MEAALTDIPWALVAPILLLQFVLIVVALIDLVRIPATNGPKWLWALIIVFGNIIGPIVYFLVGRKTQ</sequence>
<keyword evidence="5 6" id="KW-0472">Membrane</keyword>
<dbReference type="OrthoDB" id="3243324at2"/>
<organism evidence="8 9">
    <name type="scientific">Tetzosporium hominis</name>
    <dbReference type="NCBI Taxonomy" id="2020506"/>
    <lineage>
        <taxon>Bacteria</taxon>
        <taxon>Bacillati</taxon>
        <taxon>Bacillota</taxon>
        <taxon>Bacilli</taxon>
        <taxon>Bacillales</taxon>
        <taxon>Caryophanaceae</taxon>
        <taxon>Tetzosporium</taxon>
    </lineage>
</organism>
<evidence type="ECO:0000256" key="4">
    <source>
        <dbReference type="ARBA" id="ARBA00022989"/>
    </source>
</evidence>
<evidence type="ECO:0000256" key="1">
    <source>
        <dbReference type="ARBA" id="ARBA00004651"/>
    </source>
</evidence>
<dbReference type="RefSeq" id="WP_094944456.1">
    <property type="nucleotide sequence ID" value="NZ_NOKQ01000342.1"/>
</dbReference>
<comment type="subcellular location">
    <subcellularLocation>
        <location evidence="1">Cell membrane</location>
        <topology evidence="1">Multi-pass membrane protein</topology>
    </subcellularLocation>
</comment>
<dbReference type="Proteomes" id="UP000217065">
    <property type="component" value="Unassembled WGS sequence"/>
</dbReference>
<evidence type="ECO:0000256" key="6">
    <source>
        <dbReference type="SAM" id="Phobius"/>
    </source>
</evidence>
<dbReference type="AlphaFoldDB" id="A0A264W1B0"/>
<feature type="transmembrane region" description="Helical" evidence="6">
    <location>
        <begin position="12"/>
        <end position="36"/>
    </location>
</feature>
<comment type="caution">
    <text evidence="8">The sequence shown here is derived from an EMBL/GenBank/DDBJ whole genome shotgun (WGS) entry which is preliminary data.</text>
</comment>
<proteinExistence type="predicted"/>
<dbReference type="Pfam" id="PF13396">
    <property type="entry name" value="PLDc_N"/>
    <property type="match status" value="1"/>
</dbReference>
<feature type="transmembrane region" description="Helical" evidence="6">
    <location>
        <begin position="42"/>
        <end position="62"/>
    </location>
</feature>